<protein>
    <recommendedName>
        <fullName evidence="8">MAPEG family protein</fullName>
    </recommendedName>
</protein>
<comment type="subcellular location">
    <subcellularLocation>
        <location evidence="1">Membrane</location>
    </subcellularLocation>
</comment>
<evidence type="ECO:0000256" key="1">
    <source>
        <dbReference type="ARBA" id="ARBA00004370"/>
    </source>
</evidence>
<evidence type="ECO:0000256" key="3">
    <source>
        <dbReference type="ARBA" id="ARBA00022989"/>
    </source>
</evidence>
<organism evidence="6 7">
    <name type="scientific">Chamaesiphon polymorphus CCALA 037</name>
    <dbReference type="NCBI Taxonomy" id="2107692"/>
    <lineage>
        <taxon>Bacteria</taxon>
        <taxon>Bacillati</taxon>
        <taxon>Cyanobacteriota</taxon>
        <taxon>Cyanophyceae</taxon>
        <taxon>Gomontiellales</taxon>
        <taxon>Chamaesiphonaceae</taxon>
        <taxon>Chamaesiphon</taxon>
    </lineage>
</organism>
<dbReference type="InterPro" id="IPR001129">
    <property type="entry name" value="Membr-assoc_MAPEG"/>
</dbReference>
<dbReference type="Pfam" id="PF01124">
    <property type="entry name" value="MAPEG"/>
    <property type="match status" value="1"/>
</dbReference>
<dbReference type="EMBL" id="PVWO01000576">
    <property type="protein sequence ID" value="PSB42673.1"/>
    <property type="molecule type" value="Genomic_DNA"/>
</dbReference>
<feature type="transmembrane region" description="Helical" evidence="5">
    <location>
        <begin position="88"/>
        <end position="109"/>
    </location>
</feature>
<proteinExistence type="predicted"/>
<dbReference type="Proteomes" id="UP000238937">
    <property type="component" value="Unassembled WGS sequence"/>
</dbReference>
<dbReference type="GO" id="GO:0016020">
    <property type="term" value="C:membrane"/>
    <property type="evidence" value="ECO:0007669"/>
    <property type="project" value="UniProtKB-SubCell"/>
</dbReference>
<dbReference type="OrthoDB" id="513661at2"/>
<keyword evidence="4 5" id="KW-0472">Membrane</keyword>
<sequence>MNFANLSTPTILLGSIAAAAFLVYFPYLVVAITRFQVGFDISAPRAAFDKMPDYGKRATWAHQNSWEAFILYSAAALMAYITQQNSPTVVNCAIGFTVARLFYSIFYIINFPIGRSLMFGVGSVAIFTLMSMSITSTMN</sequence>
<reference evidence="6 7" key="1">
    <citation type="submission" date="2018-03" db="EMBL/GenBank/DDBJ databases">
        <title>The ancient ancestry and fast evolution of plastids.</title>
        <authorList>
            <person name="Moore K.R."/>
            <person name="Magnabosco C."/>
            <person name="Momper L."/>
            <person name="Gold D.A."/>
            <person name="Bosak T."/>
            <person name="Fournier G.P."/>
        </authorList>
    </citation>
    <scope>NUCLEOTIDE SEQUENCE [LARGE SCALE GENOMIC DNA]</scope>
    <source>
        <strain evidence="6 7">CCALA 037</strain>
    </source>
</reference>
<evidence type="ECO:0000256" key="2">
    <source>
        <dbReference type="ARBA" id="ARBA00022692"/>
    </source>
</evidence>
<dbReference type="RefSeq" id="WP_106312112.1">
    <property type="nucleotide sequence ID" value="NZ_PVWO01000576.1"/>
</dbReference>
<gene>
    <name evidence="6" type="ORF">C7B77_26605</name>
</gene>
<feature type="transmembrane region" description="Helical" evidence="5">
    <location>
        <begin position="66"/>
        <end position="82"/>
    </location>
</feature>
<dbReference type="PANTHER" id="PTHR35371">
    <property type="entry name" value="INNER MEMBRANE PROTEIN"/>
    <property type="match status" value="1"/>
</dbReference>
<dbReference type="AlphaFoldDB" id="A0A2T1FCD9"/>
<evidence type="ECO:0000256" key="5">
    <source>
        <dbReference type="SAM" id="Phobius"/>
    </source>
</evidence>
<comment type="caution">
    <text evidence="6">The sequence shown here is derived from an EMBL/GenBank/DDBJ whole genome shotgun (WGS) entry which is preliminary data.</text>
</comment>
<feature type="transmembrane region" description="Helical" evidence="5">
    <location>
        <begin position="116"/>
        <end position="134"/>
    </location>
</feature>
<feature type="transmembrane region" description="Helical" evidence="5">
    <location>
        <begin position="12"/>
        <end position="32"/>
    </location>
</feature>
<name>A0A2T1FCD9_9CYAN</name>
<keyword evidence="7" id="KW-1185">Reference proteome</keyword>
<keyword evidence="3 5" id="KW-1133">Transmembrane helix</keyword>
<keyword evidence="2 5" id="KW-0812">Transmembrane</keyword>
<evidence type="ECO:0000313" key="7">
    <source>
        <dbReference type="Proteomes" id="UP000238937"/>
    </source>
</evidence>
<dbReference type="SUPFAM" id="SSF161084">
    <property type="entry name" value="MAPEG domain-like"/>
    <property type="match status" value="1"/>
</dbReference>
<dbReference type="Gene3D" id="1.20.120.550">
    <property type="entry name" value="Membrane associated eicosanoid/glutathione metabolism-like domain"/>
    <property type="match status" value="1"/>
</dbReference>
<accession>A0A2T1FCD9</accession>
<dbReference type="PANTHER" id="PTHR35371:SF1">
    <property type="entry name" value="BLR7753 PROTEIN"/>
    <property type="match status" value="1"/>
</dbReference>
<evidence type="ECO:0000313" key="6">
    <source>
        <dbReference type="EMBL" id="PSB42673.1"/>
    </source>
</evidence>
<dbReference type="InterPro" id="IPR023352">
    <property type="entry name" value="MAPEG-like_dom_sf"/>
</dbReference>
<evidence type="ECO:0000256" key="4">
    <source>
        <dbReference type="ARBA" id="ARBA00023136"/>
    </source>
</evidence>
<evidence type="ECO:0008006" key="8">
    <source>
        <dbReference type="Google" id="ProtNLM"/>
    </source>
</evidence>